<dbReference type="Gramene" id="KQK12456">
    <property type="protein sequence ID" value="KQK12456"/>
    <property type="gene ID" value="BRADI_1g03856v3"/>
</dbReference>
<evidence type="ECO:0000313" key="4">
    <source>
        <dbReference type="Proteomes" id="UP000008810"/>
    </source>
</evidence>
<name>A0A0Q3GMZ4_BRADI</name>
<reference evidence="2 3" key="1">
    <citation type="journal article" date="2010" name="Nature">
        <title>Genome sequencing and analysis of the model grass Brachypodium distachyon.</title>
        <authorList>
            <consortium name="International Brachypodium Initiative"/>
        </authorList>
    </citation>
    <scope>NUCLEOTIDE SEQUENCE [LARGE SCALE GENOMIC DNA]</scope>
    <source>
        <strain evidence="2 3">Bd21</strain>
    </source>
</reference>
<dbReference type="RefSeq" id="XP_010227702.1">
    <property type="nucleotide sequence ID" value="XM_010229400.3"/>
</dbReference>
<reference evidence="3" key="3">
    <citation type="submission" date="2018-08" db="UniProtKB">
        <authorList>
            <consortium name="EnsemblPlants"/>
        </authorList>
    </citation>
    <scope>IDENTIFICATION</scope>
    <source>
        <strain evidence="3">cv. Bd21</strain>
    </source>
</reference>
<feature type="region of interest" description="Disordered" evidence="1">
    <location>
        <begin position="1"/>
        <end position="40"/>
    </location>
</feature>
<evidence type="ECO:0000256" key="1">
    <source>
        <dbReference type="SAM" id="MobiDB-lite"/>
    </source>
</evidence>
<keyword evidence="4" id="KW-1185">Reference proteome</keyword>
<dbReference type="EnsemblPlants" id="KQK12456">
    <property type="protein sequence ID" value="KQK12456"/>
    <property type="gene ID" value="BRADI_1g03856v3"/>
</dbReference>
<dbReference type="EMBL" id="CM000880">
    <property type="protein sequence ID" value="KQK12456.1"/>
    <property type="molecule type" value="Genomic_DNA"/>
</dbReference>
<dbReference type="GeneID" id="104581569"/>
<sequence length="111" mass="12758">MFRSAMGTALRQPSPAPRFCRSSSPGCSETRRKMCSDGTDGSEWNGEIRSSMAYFYEKLPWSEVLFGTIAAICMLTYRHNVRRETIHGYRHEDTKEEKEQVKVDKIDISLC</sequence>
<evidence type="ECO:0000313" key="2">
    <source>
        <dbReference type="EMBL" id="KQK12456.1"/>
    </source>
</evidence>
<reference evidence="2" key="2">
    <citation type="submission" date="2017-06" db="EMBL/GenBank/DDBJ databases">
        <title>WGS assembly of Brachypodium distachyon.</title>
        <authorList>
            <consortium name="The International Brachypodium Initiative"/>
            <person name="Lucas S."/>
            <person name="Harmon-Smith M."/>
            <person name="Lail K."/>
            <person name="Tice H."/>
            <person name="Grimwood J."/>
            <person name="Bruce D."/>
            <person name="Barry K."/>
            <person name="Shu S."/>
            <person name="Lindquist E."/>
            <person name="Wang M."/>
            <person name="Pitluck S."/>
            <person name="Vogel J.P."/>
            <person name="Garvin D.F."/>
            <person name="Mockler T.C."/>
            <person name="Schmutz J."/>
            <person name="Rokhsar D."/>
            <person name="Bevan M.W."/>
        </authorList>
    </citation>
    <scope>NUCLEOTIDE SEQUENCE</scope>
    <source>
        <strain evidence="2">Bd21</strain>
    </source>
</reference>
<evidence type="ECO:0000313" key="3">
    <source>
        <dbReference type="EnsemblPlants" id="KQK12456"/>
    </source>
</evidence>
<dbReference type="Proteomes" id="UP000008810">
    <property type="component" value="Chromosome 1"/>
</dbReference>
<proteinExistence type="predicted"/>
<protein>
    <submittedName>
        <fullName evidence="2 3">Uncharacterized protein</fullName>
    </submittedName>
</protein>
<dbReference type="AlphaFoldDB" id="A0A0Q3GMZ4"/>
<accession>A0A0Q3GMZ4</accession>
<dbReference type="KEGG" id="bdi:104581569"/>
<organism evidence="2">
    <name type="scientific">Brachypodium distachyon</name>
    <name type="common">Purple false brome</name>
    <name type="synonym">Trachynia distachya</name>
    <dbReference type="NCBI Taxonomy" id="15368"/>
    <lineage>
        <taxon>Eukaryota</taxon>
        <taxon>Viridiplantae</taxon>
        <taxon>Streptophyta</taxon>
        <taxon>Embryophyta</taxon>
        <taxon>Tracheophyta</taxon>
        <taxon>Spermatophyta</taxon>
        <taxon>Magnoliopsida</taxon>
        <taxon>Liliopsida</taxon>
        <taxon>Poales</taxon>
        <taxon>Poaceae</taxon>
        <taxon>BOP clade</taxon>
        <taxon>Pooideae</taxon>
        <taxon>Stipodae</taxon>
        <taxon>Brachypodieae</taxon>
        <taxon>Brachypodium</taxon>
    </lineage>
</organism>
<gene>
    <name evidence="3" type="primary">LOC104581569</name>
    <name evidence="2" type="ORF">BRADI_1g03856v3</name>
</gene>